<evidence type="ECO:0000256" key="1">
    <source>
        <dbReference type="SAM" id="MobiDB-lite"/>
    </source>
</evidence>
<name>A0ABW4WP12_9HYPH</name>
<evidence type="ECO:0000313" key="2">
    <source>
        <dbReference type="EMBL" id="MFD2058210.1"/>
    </source>
</evidence>
<evidence type="ECO:0000313" key="3">
    <source>
        <dbReference type="Proteomes" id="UP001597349"/>
    </source>
</evidence>
<feature type="compositionally biased region" description="Basic residues" evidence="1">
    <location>
        <begin position="16"/>
        <end position="29"/>
    </location>
</feature>
<protein>
    <submittedName>
        <fullName evidence="2">Uncharacterized protein</fullName>
    </submittedName>
</protein>
<feature type="region of interest" description="Disordered" evidence="1">
    <location>
        <begin position="16"/>
        <end position="35"/>
    </location>
</feature>
<organism evidence="2 3">
    <name type="scientific">Mesorhizobium calcicola</name>
    <dbReference type="NCBI Taxonomy" id="1300310"/>
    <lineage>
        <taxon>Bacteria</taxon>
        <taxon>Pseudomonadati</taxon>
        <taxon>Pseudomonadota</taxon>
        <taxon>Alphaproteobacteria</taxon>
        <taxon>Hyphomicrobiales</taxon>
        <taxon>Phyllobacteriaceae</taxon>
        <taxon>Mesorhizobium</taxon>
    </lineage>
</organism>
<dbReference type="EMBL" id="JBHUGY010000071">
    <property type="protein sequence ID" value="MFD2058210.1"/>
    <property type="molecule type" value="Genomic_DNA"/>
</dbReference>
<comment type="caution">
    <text evidence="2">The sequence shown here is derived from an EMBL/GenBank/DDBJ whole genome shotgun (WGS) entry which is preliminary data.</text>
</comment>
<dbReference type="RefSeq" id="WP_379026744.1">
    <property type="nucleotide sequence ID" value="NZ_JBHUGY010000071.1"/>
</dbReference>
<dbReference type="Proteomes" id="UP001597349">
    <property type="component" value="Unassembled WGS sequence"/>
</dbReference>
<sequence>MIDMDVRCNGHHRLAMRQAQHRPERHKSHPGIDDEIDIAPADMKDIASEIVMDVRAPIAA</sequence>
<gene>
    <name evidence="2" type="ORF">ACFSQT_35555</name>
</gene>
<accession>A0ABW4WP12</accession>
<reference evidence="3" key="1">
    <citation type="journal article" date="2019" name="Int. J. Syst. Evol. Microbiol.">
        <title>The Global Catalogue of Microorganisms (GCM) 10K type strain sequencing project: providing services to taxonomists for standard genome sequencing and annotation.</title>
        <authorList>
            <consortium name="The Broad Institute Genomics Platform"/>
            <consortium name="The Broad Institute Genome Sequencing Center for Infectious Disease"/>
            <person name="Wu L."/>
            <person name="Ma J."/>
        </authorList>
    </citation>
    <scope>NUCLEOTIDE SEQUENCE [LARGE SCALE GENOMIC DNA]</scope>
    <source>
        <strain evidence="3">CGMCC 1.16226</strain>
    </source>
</reference>
<keyword evidence="3" id="KW-1185">Reference proteome</keyword>
<proteinExistence type="predicted"/>